<gene>
    <name evidence="3" type="ORF">ccrud_08255</name>
</gene>
<dbReference type="Proteomes" id="UP000076929">
    <property type="component" value="Chromosome"/>
</dbReference>
<reference evidence="3 4" key="1">
    <citation type="submission" date="2016-05" db="EMBL/GenBank/DDBJ databases">
        <title>Complete genome sequence of Corynebacterium crudilactis, a new Corynebacterium species isolated from raw cow's milk.</title>
        <authorList>
            <person name="Christian R."/>
            <person name="Zimmermann J."/>
            <person name="Lipski A."/>
            <person name="Kalinowski J."/>
        </authorList>
    </citation>
    <scope>NUCLEOTIDE SEQUENCE [LARGE SCALE GENOMIC DNA]</scope>
    <source>
        <strain evidence="3 4">JZ16</strain>
    </source>
</reference>
<keyword evidence="2" id="KW-0472">Membrane</keyword>
<dbReference type="KEGG" id="ccjz:ccrud_08255"/>
<protein>
    <recommendedName>
        <fullName evidence="5">DUF3099 domain-containing protein</fullName>
    </recommendedName>
</protein>
<evidence type="ECO:0000256" key="2">
    <source>
        <dbReference type="SAM" id="Phobius"/>
    </source>
</evidence>
<dbReference type="OrthoDB" id="5188998at2"/>
<proteinExistence type="predicted"/>
<evidence type="ECO:0008006" key="5">
    <source>
        <dbReference type="Google" id="ProtNLM"/>
    </source>
</evidence>
<feature type="region of interest" description="Disordered" evidence="1">
    <location>
        <begin position="1"/>
        <end position="21"/>
    </location>
</feature>
<dbReference type="AlphaFoldDB" id="A0A172QU34"/>
<feature type="transmembrane region" description="Helical" evidence="2">
    <location>
        <begin position="52"/>
        <end position="72"/>
    </location>
</feature>
<keyword evidence="2" id="KW-0812">Transmembrane</keyword>
<keyword evidence="4" id="KW-1185">Reference proteome</keyword>
<dbReference type="EMBL" id="CP015622">
    <property type="protein sequence ID" value="ANE04194.1"/>
    <property type="molecule type" value="Genomic_DNA"/>
</dbReference>
<evidence type="ECO:0000313" key="3">
    <source>
        <dbReference type="EMBL" id="ANE04194.1"/>
    </source>
</evidence>
<feature type="compositionally biased region" description="Basic and acidic residues" evidence="1">
    <location>
        <begin position="1"/>
        <end position="19"/>
    </location>
</feature>
<accession>A0A172QU34</accession>
<evidence type="ECO:0000313" key="4">
    <source>
        <dbReference type="Proteomes" id="UP000076929"/>
    </source>
</evidence>
<organism evidence="3 4">
    <name type="scientific">Corynebacterium crudilactis</name>
    <dbReference type="NCBI Taxonomy" id="1652495"/>
    <lineage>
        <taxon>Bacteria</taxon>
        <taxon>Bacillati</taxon>
        <taxon>Actinomycetota</taxon>
        <taxon>Actinomycetes</taxon>
        <taxon>Mycobacteriales</taxon>
        <taxon>Corynebacteriaceae</taxon>
        <taxon>Corynebacterium</taxon>
    </lineage>
</organism>
<dbReference type="Pfam" id="PF11298">
    <property type="entry name" value="DUF3099"/>
    <property type="match status" value="1"/>
</dbReference>
<sequence>MNQRKDRHDRSSGESEHSPNSRLKKLFHRNEVLLVTDKKRTPMQDMRRRRRIYNVIQAARIPLLILAGVSWIMWHAWFLAVVLFIISVPLPWVAVVIANGQGDPRDPREKNVYKPALVREMNERARLEAQQAPQLDNRSQEVDIRRSFDGLIIDAQEEENDT</sequence>
<evidence type="ECO:0000256" key="1">
    <source>
        <dbReference type="SAM" id="MobiDB-lite"/>
    </source>
</evidence>
<feature type="transmembrane region" description="Helical" evidence="2">
    <location>
        <begin position="78"/>
        <end position="98"/>
    </location>
</feature>
<dbReference type="InterPro" id="IPR021449">
    <property type="entry name" value="DUF3099"/>
</dbReference>
<dbReference type="STRING" id="1652495.ccrud_08255"/>
<keyword evidence="2" id="KW-1133">Transmembrane helix</keyword>
<name>A0A172QU34_9CORY</name>